<dbReference type="PANTHER" id="PTHR42834:SF1">
    <property type="entry name" value="ENDONUCLEASE_EXONUCLEASE_PHOSPHATASE FAMILY PROTEIN (AFU_ORTHOLOGUE AFUA_3G09210)"/>
    <property type="match status" value="1"/>
</dbReference>
<organism evidence="4 5">
    <name type="scientific">Paracerasibacillus soli</name>
    <dbReference type="NCBI Taxonomy" id="480284"/>
    <lineage>
        <taxon>Bacteria</taxon>
        <taxon>Bacillati</taxon>
        <taxon>Bacillota</taxon>
        <taxon>Bacilli</taxon>
        <taxon>Bacillales</taxon>
        <taxon>Bacillaceae</taxon>
        <taxon>Paracerasibacillus</taxon>
    </lineage>
</organism>
<gene>
    <name evidence="4" type="ORF">RWD45_20040</name>
</gene>
<evidence type="ECO:0000313" key="5">
    <source>
        <dbReference type="Proteomes" id="UP001275315"/>
    </source>
</evidence>
<dbReference type="RefSeq" id="WP_320381294.1">
    <property type="nucleotide sequence ID" value="NZ_JAWDIQ010000003.1"/>
</dbReference>
<dbReference type="Pfam" id="PF13290">
    <property type="entry name" value="CHB_HEX_C_1"/>
    <property type="match status" value="1"/>
</dbReference>
<keyword evidence="1" id="KW-0732">Signal</keyword>
<proteinExistence type="predicted"/>
<dbReference type="Pfam" id="PF19886">
    <property type="entry name" value="DUF6359"/>
    <property type="match status" value="1"/>
</dbReference>
<feature type="signal peptide" evidence="1">
    <location>
        <begin position="1"/>
        <end position="29"/>
    </location>
</feature>
<dbReference type="EMBL" id="JAWDIQ010000003">
    <property type="protein sequence ID" value="MDY0410414.1"/>
    <property type="molecule type" value="Genomic_DNA"/>
</dbReference>
<evidence type="ECO:0000313" key="4">
    <source>
        <dbReference type="EMBL" id="MDY0410414.1"/>
    </source>
</evidence>
<name>A0ABU5CX40_9BACI</name>
<feature type="chain" id="PRO_5047180363" evidence="1">
    <location>
        <begin position="30"/>
        <end position="735"/>
    </location>
</feature>
<feature type="domain" description="GH29D-like beta-sandwich" evidence="2">
    <location>
        <begin position="344"/>
        <end position="402"/>
    </location>
</feature>
<dbReference type="InterPro" id="IPR059177">
    <property type="entry name" value="GH29D-like_dom"/>
</dbReference>
<reference evidence="4 5" key="1">
    <citation type="submission" date="2023-10" db="EMBL/GenBank/DDBJ databases">
        <title>Virgibacillus soli CC-YMP-6 genome.</title>
        <authorList>
            <person name="Miliotis G."/>
            <person name="Sengupta P."/>
            <person name="Hameed A."/>
            <person name="Chuvochina M."/>
            <person name="Mcdonagh F."/>
            <person name="Simpson A.C."/>
            <person name="Singh N.K."/>
            <person name="Rekha P.D."/>
            <person name="Raman K."/>
            <person name="Hugenholtz P."/>
            <person name="Venkateswaran K."/>
        </authorList>
    </citation>
    <scope>NUCLEOTIDE SEQUENCE [LARGE SCALE GENOMIC DNA]</scope>
    <source>
        <strain evidence="4 5">CC-YMP-6</strain>
    </source>
</reference>
<dbReference type="Proteomes" id="UP001275315">
    <property type="component" value="Unassembled WGS sequence"/>
</dbReference>
<sequence>MSRKKISRVSSILLIFVMVFSLFAPVSNAVVIGEDDSISVADAIAKDNNGSAAKVKGHIVGYVISQGNVSRTDFKEDHNFAMADDPGETDISKMVFVQVSKNYRDEFGLKTNPNNLDKAVIVTGDLEAYHNHNGLKNPKDMKFITGNEDDDEDLEVITIEEARYQQTGSAKVTGIVTAKLKNTIHIQDETAAIAVRPPSLDVQLGDEITIQGSLLDYRSLLQLDAAVVEENHGLKGVPHPLTLTGSELTMENQSKLATVEQVTIVDVYDGGDWANYTVTDEEGTEFLVRDENNTLSLIVGATYDSVTGIVSHFDGDAQIIPRHVDDIVADATVVQPVYATPECGNCSVGTEVTLATNTENAKIIYTVDGNDPLTNGIEYMQPIILDKDTTIRAIAKHDELETSVERAFTYTVYDAEDGIQIHHIQGEGHESPMKGSYVNEVEGIVTYKYDIRGSHYFHMQAPEDKYDGNPKTSEAIVVYTGKAADVEIGDFINVTGTVDEYYIDGYDGKEKTDLPITQINARDDRGGKIEVLDEDVALPAPIKITSSDIPSEIIGEEGFDVFEPENYAIDFWESIEAMRVEIAPSKAVAPQEHGDLVVVTEEFKTDTINGGLLLTENGPNAQSIQFKLQPNDKARDFAVKTGDRFTEPITGVVNYGFSNYKVYADLNEVQAVFEEGETEPRPTTIVKDDSKLTIASYNVENFSAKQVIEKHRRKGTKYCKSFCSRYGEPRYCWCS</sequence>
<evidence type="ECO:0000259" key="2">
    <source>
        <dbReference type="Pfam" id="PF13290"/>
    </source>
</evidence>
<feature type="domain" description="Endonuclease YhcR N-terminal" evidence="3">
    <location>
        <begin position="38"/>
        <end position="143"/>
    </location>
</feature>
<dbReference type="InterPro" id="IPR045939">
    <property type="entry name" value="YhcR_N"/>
</dbReference>
<accession>A0ABU5CX40</accession>
<dbReference type="CDD" id="cd04486">
    <property type="entry name" value="YhcR_OBF_like"/>
    <property type="match status" value="1"/>
</dbReference>
<protein>
    <submittedName>
        <fullName evidence="4">DUF6359 domain-containing protein</fullName>
    </submittedName>
</protein>
<evidence type="ECO:0000259" key="3">
    <source>
        <dbReference type="Pfam" id="PF19886"/>
    </source>
</evidence>
<dbReference type="PANTHER" id="PTHR42834">
    <property type="entry name" value="ENDONUCLEASE/EXONUCLEASE/PHOSPHATASE FAMILY PROTEIN (AFU_ORTHOLOGUE AFUA_3G09210)"/>
    <property type="match status" value="1"/>
</dbReference>
<comment type="caution">
    <text evidence="4">The sequence shown here is derived from an EMBL/GenBank/DDBJ whole genome shotgun (WGS) entry which is preliminary data.</text>
</comment>
<evidence type="ECO:0000256" key="1">
    <source>
        <dbReference type="SAM" id="SignalP"/>
    </source>
</evidence>
<keyword evidence="5" id="KW-1185">Reference proteome</keyword>